<dbReference type="GO" id="GO:0070006">
    <property type="term" value="F:metalloaminopeptidase activity"/>
    <property type="evidence" value="ECO:0007669"/>
    <property type="project" value="TreeGrafter"/>
</dbReference>
<dbReference type="GO" id="GO:0006508">
    <property type="term" value="P:proteolysis"/>
    <property type="evidence" value="ECO:0007669"/>
    <property type="project" value="UniProtKB-KW"/>
</dbReference>
<dbReference type="GO" id="GO:0043171">
    <property type="term" value="P:peptide catabolic process"/>
    <property type="evidence" value="ECO:0007669"/>
    <property type="project" value="TreeGrafter"/>
</dbReference>
<keyword evidence="7" id="KW-0482">Metalloprotease</keyword>
<feature type="domain" description="Peptidase M1 membrane alanine aminopeptidase" evidence="8">
    <location>
        <begin position="3"/>
        <end position="197"/>
    </location>
</feature>
<dbReference type="GO" id="GO:0005737">
    <property type="term" value="C:cytoplasm"/>
    <property type="evidence" value="ECO:0007669"/>
    <property type="project" value="TreeGrafter"/>
</dbReference>
<dbReference type="GO" id="GO:0008270">
    <property type="term" value="F:zinc ion binding"/>
    <property type="evidence" value="ECO:0007669"/>
    <property type="project" value="InterPro"/>
</dbReference>
<organism evidence="10 11">
    <name type="scientific">Mesorhabditis belari</name>
    <dbReference type="NCBI Taxonomy" id="2138241"/>
    <lineage>
        <taxon>Eukaryota</taxon>
        <taxon>Metazoa</taxon>
        <taxon>Ecdysozoa</taxon>
        <taxon>Nematoda</taxon>
        <taxon>Chromadorea</taxon>
        <taxon>Rhabditida</taxon>
        <taxon>Rhabditina</taxon>
        <taxon>Rhabditomorpha</taxon>
        <taxon>Rhabditoidea</taxon>
        <taxon>Rhabditidae</taxon>
        <taxon>Mesorhabditinae</taxon>
        <taxon>Mesorhabditis</taxon>
    </lineage>
</organism>
<evidence type="ECO:0000256" key="3">
    <source>
        <dbReference type="ARBA" id="ARBA00022670"/>
    </source>
</evidence>
<name>A0AAF3FE56_9BILA</name>
<evidence type="ECO:0000259" key="9">
    <source>
        <dbReference type="Pfam" id="PF11838"/>
    </source>
</evidence>
<evidence type="ECO:0000313" key="11">
    <source>
        <dbReference type="WBParaSite" id="MBELARI_LOCUS4919"/>
    </source>
</evidence>
<dbReference type="PANTHER" id="PTHR11533">
    <property type="entry name" value="PROTEASE M1 ZINC METALLOPROTEASE"/>
    <property type="match status" value="1"/>
</dbReference>
<keyword evidence="10" id="KW-1185">Reference proteome</keyword>
<evidence type="ECO:0000256" key="5">
    <source>
        <dbReference type="ARBA" id="ARBA00022801"/>
    </source>
</evidence>
<evidence type="ECO:0000256" key="7">
    <source>
        <dbReference type="ARBA" id="ARBA00023049"/>
    </source>
</evidence>
<feature type="domain" description="ERAP1-like C-terminal" evidence="9">
    <location>
        <begin position="277"/>
        <end position="588"/>
    </location>
</feature>
<sequence length="683" mass="80041">MRVAAMENWGLIICNQKHVVYNAEIYSVSERRQVTDLLSHEVAHQWFGNLVTMKWWNNLWLNEGFASMIGIKAADHSEGITVRMNEVSVDWNARVYRQDQTDRATPLTIPTGQIVDPERQFNLISYKKAAGLLRMIEFIVGEDIFRNGLRKYIKTHEYGNGDHEDLLRALSSVHDNSEARTHLSEQNFSLSNVVEKWIYQKGFPLVKVNKRGGEIDVWDVTQEHFQLYPSNSSLQWKIPLFARDRQTNTTTVQWLLEDSTVAIDLTDDLVLDREGRMYGRIQYDSWTYQRIIKALQEDHTVIPVSGRIRLLDDSFTFAEIGHLSYGDVFRLALYLRSEISYMPVLISGAHLEVFQSRFVTHPQNRVLQDYIQYLFIPLFHKFLAEPMSQDNVPIFQDNLREHVFMRVCLTGYKPCIDYTQKLFEKTRQQCNDAPLSSINCNVIPQFLRMPVYASAVLYGGDEAFEFLYRKWRAETYQMERDRIWSGMAASRKKEHIHRLFEDVLFEFGRREDFRHRCTDHGKFYPKENHFRSFVYENSERIAERFTRNDLILGYILVCFSRTIYEKDDLDLYQQVERRLKNASTRGIPESVSFIPKFIQALKFREHYEGMIFGNLTEVLNEGRMVNSGNDTKLERAYFESAVTTTEVNQVEEILENLVIDLSLINPKSSPFSSHPMMNDSINP</sequence>
<evidence type="ECO:0000256" key="6">
    <source>
        <dbReference type="ARBA" id="ARBA00022833"/>
    </source>
</evidence>
<reference evidence="11" key="1">
    <citation type="submission" date="2024-02" db="UniProtKB">
        <authorList>
            <consortium name="WormBaseParasite"/>
        </authorList>
    </citation>
    <scope>IDENTIFICATION</scope>
</reference>
<comment type="cofactor">
    <cofactor evidence="1">
        <name>Zn(2+)</name>
        <dbReference type="ChEBI" id="CHEBI:29105"/>
    </cofactor>
</comment>
<evidence type="ECO:0000259" key="8">
    <source>
        <dbReference type="Pfam" id="PF01433"/>
    </source>
</evidence>
<accession>A0AAF3FE56</accession>
<dbReference type="InterPro" id="IPR027268">
    <property type="entry name" value="Peptidase_M4/M1_CTD_sf"/>
</dbReference>
<dbReference type="Proteomes" id="UP000887575">
    <property type="component" value="Unassembled WGS sequence"/>
</dbReference>
<evidence type="ECO:0000256" key="1">
    <source>
        <dbReference type="ARBA" id="ARBA00001947"/>
    </source>
</evidence>
<comment type="similarity">
    <text evidence="2">Belongs to the peptidase M1 family.</text>
</comment>
<dbReference type="InterPro" id="IPR014782">
    <property type="entry name" value="Peptidase_M1_dom"/>
</dbReference>
<evidence type="ECO:0000313" key="10">
    <source>
        <dbReference type="Proteomes" id="UP000887575"/>
    </source>
</evidence>
<keyword evidence="4" id="KW-0479">Metal-binding</keyword>
<dbReference type="PANTHER" id="PTHR11533:SF299">
    <property type="entry name" value="AMINOPEPTIDASE"/>
    <property type="match status" value="1"/>
</dbReference>
<protein>
    <submittedName>
        <fullName evidence="11">Aminopeptidase</fullName>
    </submittedName>
</protein>
<dbReference type="WBParaSite" id="MBELARI_LOCUS4919">
    <property type="protein sequence ID" value="MBELARI_LOCUS4919"/>
    <property type="gene ID" value="MBELARI_LOCUS4919"/>
</dbReference>
<dbReference type="Pfam" id="PF01433">
    <property type="entry name" value="Peptidase_M1"/>
    <property type="match status" value="1"/>
</dbReference>
<evidence type="ECO:0000256" key="4">
    <source>
        <dbReference type="ARBA" id="ARBA00022723"/>
    </source>
</evidence>
<dbReference type="PRINTS" id="PR00756">
    <property type="entry name" value="ALADIPTASE"/>
</dbReference>
<dbReference type="InterPro" id="IPR024571">
    <property type="entry name" value="ERAP1-like_C_dom"/>
</dbReference>
<dbReference type="GO" id="GO:0005615">
    <property type="term" value="C:extracellular space"/>
    <property type="evidence" value="ECO:0007669"/>
    <property type="project" value="TreeGrafter"/>
</dbReference>
<dbReference type="GO" id="GO:0016020">
    <property type="term" value="C:membrane"/>
    <property type="evidence" value="ECO:0007669"/>
    <property type="project" value="TreeGrafter"/>
</dbReference>
<evidence type="ECO:0000256" key="2">
    <source>
        <dbReference type="ARBA" id="ARBA00010136"/>
    </source>
</evidence>
<dbReference type="Gene3D" id="1.25.50.20">
    <property type="match status" value="1"/>
</dbReference>
<keyword evidence="3" id="KW-0645">Protease</keyword>
<proteinExistence type="inferred from homology"/>
<dbReference type="GO" id="GO:0042277">
    <property type="term" value="F:peptide binding"/>
    <property type="evidence" value="ECO:0007669"/>
    <property type="project" value="TreeGrafter"/>
</dbReference>
<dbReference type="AlphaFoldDB" id="A0AAF3FE56"/>
<keyword evidence="6" id="KW-0862">Zinc</keyword>
<dbReference type="Gene3D" id="1.10.390.10">
    <property type="entry name" value="Neutral Protease Domain 2"/>
    <property type="match status" value="1"/>
</dbReference>
<dbReference type="SUPFAM" id="SSF55486">
    <property type="entry name" value="Metalloproteases ('zincins'), catalytic domain"/>
    <property type="match status" value="1"/>
</dbReference>
<dbReference type="InterPro" id="IPR001930">
    <property type="entry name" value="Peptidase_M1"/>
</dbReference>
<dbReference type="InterPro" id="IPR050344">
    <property type="entry name" value="Peptidase_M1_aminopeptidases"/>
</dbReference>
<dbReference type="Pfam" id="PF11838">
    <property type="entry name" value="ERAP1_C"/>
    <property type="match status" value="1"/>
</dbReference>
<keyword evidence="5" id="KW-0378">Hydrolase</keyword>